<name>A0A644VNJ4_9ZZZZ</name>
<sequence length="187" mass="21492">MPKPCPICTHPKRLEIDREIISGTSILKISRKYGQKQDPLYQHAKNHLSRQLVQAYEKKALSESMDLLGMIEDILIKAKAIFDRNFEAKKDVTALKALSEQRATIELLSKIAAYLHESRAMELQTATKGYEVRRQEEERDMAKTIIDNLNSAEADMFIQLLEKGQGLTNKEIIPMDEFIWEGEDVEE</sequence>
<dbReference type="EMBL" id="VSSQ01000346">
    <property type="protein sequence ID" value="MPL92043.1"/>
    <property type="molecule type" value="Genomic_DNA"/>
</dbReference>
<reference evidence="1" key="1">
    <citation type="submission" date="2019-08" db="EMBL/GenBank/DDBJ databases">
        <authorList>
            <person name="Kucharzyk K."/>
            <person name="Murdoch R.W."/>
            <person name="Higgins S."/>
            <person name="Loffler F."/>
        </authorList>
    </citation>
    <scope>NUCLEOTIDE SEQUENCE</scope>
</reference>
<gene>
    <name evidence="1" type="ORF">SDC9_38134</name>
</gene>
<comment type="caution">
    <text evidence="1">The sequence shown here is derived from an EMBL/GenBank/DDBJ whole genome shotgun (WGS) entry which is preliminary data.</text>
</comment>
<proteinExistence type="predicted"/>
<protein>
    <submittedName>
        <fullName evidence="1">Uncharacterized protein</fullName>
    </submittedName>
</protein>
<organism evidence="1">
    <name type="scientific">bioreactor metagenome</name>
    <dbReference type="NCBI Taxonomy" id="1076179"/>
    <lineage>
        <taxon>unclassified sequences</taxon>
        <taxon>metagenomes</taxon>
        <taxon>ecological metagenomes</taxon>
    </lineage>
</organism>
<evidence type="ECO:0000313" key="1">
    <source>
        <dbReference type="EMBL" id="MPL92043.1"/>
    </source>
</evidence>
<accession>A0A644VNJ4</accession>
<dbReference type="AlphaFoldDB" id="A0A644VNJ4"/>